<reference evidence="15" key="1">
    <citation type="submission" date="2025-08" db="UniProtKB">
        <authorList>
            <consortium name="Ensembl"/>
        </authorList>
    </citation>
    <scope>IDENTIFICATION</scope>
</reference>
<dbReference type="Pfam" id="PF00089">
    <property type="entry name" value="Trypsin"/>
    <property type="match status" value="1"/>
</dbReference>
<dbReference type="GO" id="GO:0004252">
    <property type="term" value="F:serine-type endopeptidase activity"/>
    <property type="evidence" value="ECO:0007669"/>
    <property type="project" value="InterPro"/>
</dbReference>
<dbReference type="InterPro" id="IPR009003">
    <property type="entry name" value="Peptidase_S1_PA"/>
</dbReference>
<evidence type="ECO:0000256" key="7">
    <source>
        <dbReference type="ARBA" id="ARBA00022989"/>
    </source>
</evidence>
<dbReference type="SMART" id="SM00756">
    <property type="entry name" value="VKc"/>
    <property type="match status" value="1"/>
</dbReference>
<evidence type="ECO:0000256" key="6">
    <source>
        <dbReference type="ARBA" id="ARBA00022824"/>
    </source>
</evidence>
<dbReference type="Gene3D" id="1.20.1440.130">
    <property type="entry name" value="VKOR domain"/>
    <property type="match status" value="1"/>
</dbReference>
<dbReference type="GO" id="GO:0048038">
    <property type="term" value="F:quinone binding"/>
    <property type="evidence" value="ECO:0007669"/>
    <property type="project" value="UniProtKB-KW"/>
</dbReference>
<dbReference type="InterPro" id="IPR012932">
    <property type="entry name" value="VKOR"/>
</dbReference>
<accession>A0A8D1P3P9</accession>
<evidence type="ECO:0000256" key="5">
    <source>
        <dbReference type="ARBA" id="ARBA00022719"/>
    </source>
</evidence>
<feature type="chain" id="PRO_5034347562" description="vitamin-K-epoxide reductase (warfarin-sensitive)" evidence="13">
    <location>
        <begin position="32"/>
        <end position="210"/>
    </location>
</feature>
<keyword evidence="7 12" id="KW-1133">Transmembrane helix</keyword>
<dbReference type="AlphaFoldDB" id="A0A8D1P3P9"/>
<dbReference type="InterPro" id="IPR043504">
    <property type="entry name" value="Peptidase_S1_PA_chymotrypsin"/>
</dbReference>
<evidence type="ECO:0000256" key="3">
    <source>
        <dbReference type="ARBA" id="ARBA00012278"/>
    </source>
</evidence>
<feature type="transmembrane region" description="Helical" evidence="12">
    <location>
        <begin position="104"/>
        <end position="129"/>
    </location>
</feature>
<evidence type="ECO:0000256" key="12">
    <source>
        <dbReference type="SAM" id="Phobius"/>
    </source>
</evidence>
<evidence type="ECO:0000256" key="9">
    <source>
        <dbReference type="ARBA" id="ARBA00023136"/>
    </source>
</evidence>
<proteinExistence type="inferred from homology"/>
<dbReference type="PANTHER" id="PTHR14519">
    <property type="entry name" value="VITAMIN K EPOXIDE REDUCTASE COMPLEX, SUBUNIT 1"/>
    <property type="match status" value="1"/>
</dbReference>
<keyword evidence="4 12" id="KW-0812">Transmembrane</keyword>
<keyword evidence="13" id="KW-0732">Signal</keyword>
<evidence type="ECO:0000256" key="4">
    <source>
        <dbReference type="ARBA" id="ARBA00022692"/>
    </source>
</evidence>
<evidence type="ECO:0000256" key="10">
    <source>
        <dbReference type="ARBA" id="ARBA00023157"/>
    </source>
</evidence>
<comment type="subcellular location">
    <subcellularLocation>
        <location evidence="1">Endoplasmic reticulum membrane</location>
        <topology evidence="1">Multi-pass membrane protein</topology>
    </subcellularLocation>
</comment>
<dbReference type="GO" id="GO:0042373">
    <property type="term" value="P:vitamin K metabolic process"/>
    <property type="evidence" value="ECO:0007669"/>
    <property type="project" value="InterPro"/>
</dbReference>
<dbReference type="InterPro" id="IPR042406">
    <property type="entry name" value="VKORC1/VKORC1L1"/>
</dbReference>
<feature type="domain" description="Vitamin K epoxide reductase" evidence="14">
    <location>
        <begin position="5"/>
        <end position="155"/>
    </location>
</feature>
<dbReference type="GO" id="GO:0006508">
    <property type="term" value="P:proteolysis"/>
    <property type="evidence" value="ECO:0007669"/>
    <property type="project" value="InterPro"/>
</dbReference>
<dbReference type="CDD" id="cd12917">
    <property type="entry name" value="VKOR_euk"/>
    <property type="match status" value="1"/>
</dbReference>
<dbReference type="PANTHER" id="PTHR14519:SF8">
    <property type="entry name" value="VITAMIN K EPOXIDE REDUCTASE COMPLEX SUBUNIT 1"/>
    <property type="match status" value="1"/>
</dbReference>
<evidence type="ECO:0000313" key="16">
    <source>
        <dbReference type="Proteomes" id="UP000694571"/>
    </source>
</evidence>
<dbReference type="SUPFAM" id="SSF50494">
    <property type="entry name" value="Trypsin-like serine proteases"/>
    <property type="match status" value="1"/>
</dbReference>
<dbReference type="Pfam" id="PF07884">
    <property type="entry name" value="VKOR"/>
    <property type="match status" value="1"/>
</dbReference>
<keyword evidence="5" id="KW-0874">Quinone</keyword>
<evidence type="ECO:0000256" key="1">
    <source>
        <dbReference type="ARBA" id="ARBA00004477"/>
    </source>
</evidence>
<dbReference type="GO" id="GO:0005789">
    <property type="term" value="C:endoplasmic reticulum membrane"/>
    <property type="evidence" value="ECO:0007669"/>
    <property type="project" value="UniProtKB-SubCell"/>
</dbReference>
<dbReference type="Gene3D" id="2.40.10.10">
    <property type="entry name" value="Trypsin-like serine proteases"/>
    <property type="match status" value="2"/>
</dbReference>
<keyword evidence="8" id="KW-0560">Oxidoreductase</keyword>
<keyword evidence="9 12" id="KW-0472">Membrane</keyword>
<dbReference type="Ensembl" id="ENSSSCT00050104881.1">
    <property type="protein sequence ID" value="ENSSSCP00050046064.1"/>
    <property type="gene ID" value="ENSSSCG00050076355.1"/>
</dbReference>
<keyword evidence="11" id="KW-0676">Redox-active center</keyword>
<keyword evidence="6" id="KW-0256">Endoplasmic reticulum</keyword>
<sequence length="210" mass="23066">MGTTWRNPGWVRFALCLAGLVLSLYALHVKAARARDRNYRALCDVGTAISCSRVFSSRWGQGFGLVEQVLGKDSVLNQSNSIFGCIFYTLQLLLGCLRGRWASVLLVLSSLVSLAGSVYLAWILFFVLYDFCIVCLTTYARSEERGLKQVILHGAYTHPEGGYDVALLLLAQPVTLGPSLRPLCLPYADHRLPDGEHGWVLGLARQGAGM</sequence>
<protein>
    <recommendedName>
        <fullName evidence="3">vitamin-K-epoxide reductase (warfarin-sensitive)</fullName>
        <ecNumber evidence="3">1.17.4.4</ecNumber>
    </recommendedName>
</protein>
<evidence type="ECO:0000256" key="8">
    <source>
        <dbReference type="ARBA" id="ARBA00023002"/>
    </source>
</evidence>
<evidence type="ECO:0000256" key="2">
    <source>
        <dbReference type="ARBA" id="ARBA00006214"/>
    </source>
</evidence>
<evidence type="ECO:0000256" key="13">
    <source>
        <dbReference type="SAM" id="SignalP"/>
    </source>
</evidence>
<dbReference type="EC" id="1.17.4.4" evidence="3"/>
<organism evidence="15 16">
    <name type="scientific">Sus scrofa</name>
    <name type="common">Pig</name>
    <dbReference type="NCBI Taxonomy" id="9823"/>
    <lineage>
        <taxon>Eukaryota</taxon>
        <taxon>Metazoa</taxon>
        <taxon>Chordata</taxon>
        <taxon>Craniata</taxon>
        <taxon>Vertebrata</taxon>
        <taxon>Euteleostomi</taxon>
        <taxon>Mammalia</taxon>
        <taxon>Eutheria</taxon>
        <taxon>Laurasiatheria</taxon>
        <taxon>Artiodactyla</taxon>
        <taxon>Suina</taxon>
        <taxon>Suidae</taxon>
        <taxon>Sus</taxon>
    </lineage>
</organism>
<feature type="signal peptide" evidence="13">
    <location>
        <begin position="1"/>
        <end position="31"/>
    </location>
</feature>
<gene>
    <name evidence="15" type="primary">VKORC1</name>
</gene>
<evidence type="ECO:0000259" key="14">
    <source>
        <dbReference type="SMART" id="SM00756"/>
    </source>
</evidence>
<name>A0A8D1P3P9_PIG</name>
<comment type="similarity">
    <text evidence="2">Belongs to the VKOR family.</text>
</comment>
<evidence type="ECO:0000256" key="11">
    <source>
        <dbReference type="ARBA" id="ARBA00023284"/>
    </source>
</evidence>
<dbReference type="FunFam" id="1.20.1440.130:FF:000001">
    <property type="entry name" value="Vitamin K epoxide reductase complex subunit 1-like 1"/>
    <property type="match status" value="1"/>
</dbReference>
<dbReference type="GO" id="GO:0047057">
    <property type="term" value="F:vitamin-K-epoxide reductase (warfarin-sensitive) activity"/>
    <property type="evidence" value="ECO:0007669"/>
    <property type="project" value="UniProtKB-EC"/>
</dbReference>
<keyword evidence="10" id="KW-1015">Disulfide bond</keyword>
<evidence type="ECO:0000313" key="15">
    <source>
        <dbReference type="Ensembl" id="ENSSSCP00050046064.1"/>
    </source>
</evidence>
<dbReference type="Proteomes" id="UP000694571">
    <property type="component" value="Unplaced"/>
</dbReference>
<dbReference type="InterPro" id="IPR001254">
    <property type="entry name" value="Trypsin_dom"/>
</dbReference>
<dbReference type="InterPro" id="IPR038354">
    <property type="entry name" value="VKOR_sf"/>
</dbReference>